<evidence type="ECO:0000259" key="3">
    <source>
        <dbReference type="PROSITE" id="PS51782"/>
    </source>
</evidence>
<dbReference type="SMART" id="SM00257">
    <property type="entry name" value="LysM"/>
    <property type="match status" value="1"/>
</dbReference>
<gene>
    <name evidence="4" type="ORF">J2S06_000572</name>
</gene>
<feature type="region of interest" description="Disordered" evidence="1">
    <location>
        <begin position="102"/>
        <end position="169"/>
    </location>
</feature>
<dbReference type="Gene3D" id="3.10.350.10">
    <property type="entry name" value="LysM domain"/>
    <property type="match status" value="1"/>
</dbReference>
<feature type="transmembrane region" description="Helical" evidence="2">
    <location>
        <begin position="50"/>
        <end position="72"/>
    </location>
</feature>
<keyword evidence="2" id="KW-0812">Transmembrane</keyword>
<keyword evidence="5" id="KW-1185">Reference proteome</keyword>
<evidence type="ECO:0000313" key="4">
    <source>
        <dbReference type="EMBL" id="MDQ0161502.1"/>
    </source>
</evidence>
<dbReference type="InterPro" id="IPR018392">
    <property type="entry name" value="LysM"/>
</dbReference>
<protein>
    <submittedName>
        <fullName evidence="4">LysM repeat protein</fullName>
    </submittedName>
</protein>
<evidence type="ECO:0000256" key="2">
    <source>
        <dbReference type="SAM" id="Phobius"/>
    </source>
</evidence>
<dbReference type="EMBL" id="JAUSTR010000001">
    <property type="protein sequence ID" value="MDQ0161502.1"/>
    <property type="molecule type" value="Genomic_DNA"/>
</dbReference>
<dbReference type="Pfam" id="PF01476">
    <property type="entry name" value="LysM"/>
    <property type="match status" value="1"/>
</dbReference>
<dbReference type="PROSITE" id="PS51782">
    <property type="entry name" value="LYSM"/>
    <property type="match status" value="1"/>
</dbReference>
<dbReference type="Proteomes" id="UP001225646">
    <property type="component" value="Unassembled WGS sequence"/>
</dbReference>
<sequence length="225" mass="26250">MTNKRGYDQAESLRKQLIDEYKETTGTYPPRSEVHHKKGKRKSKNGKYPLLRFLVVTFIFIPLIVFSIIYLLERKNEAKVSEGSSDFESVIVSFSDYEKEVDQAKNANHNENESVAGKKEEKKDQQQEELKKDTAPIIEKNEENEKVEIEKKEEEYKSSNPSIDTNDQANENVRIITHTVQPGETLYRISMKYYQSRDGEEKIRQYNHLNGNEIYVGQVLKIPLE</sequence>
<dbReference type="InterPro" id="IPR036779">
    <property type="entry name" value="LysM_dom_sf"/>
</dbReference>
<keyword evidence="2" id="KW-0472">Membrane</keyword>
<reference evidence="4 5" key="1">
    <citation type="submission" date="2023-07" db="EMBL/GenBank/DDBJ databases">
        <title>Genomic Encyclopedia of Type Strains, Phase IV (KMG-IV): sequencing the most valuable type-strain genomes for metagenomic binning, comparative biology and taxonomic classification.</title>
        <authorList>
            <person name="Goeker M."/>
        </authorList>
    </citation>
    <scope>NUCLEOTIDE SEQUENCE [LARGE SCALE GENOMIC DNA]</scope>
    <source>
        <strain evidence="4 5">DSM 19092</strain>
    </source>
</reference>
<organism evidence="4 5">
    <name type="scientific">Aeribacillus alveayuensis</name>
    <dbReference type="NCBI Taxonomy" id="279215"/>
    <lineage>
        <taxon>Bacteria</taxon>
        <taxon>Bacillati</taxon>
        <taxon>Bacillota</taxon>
        <taxon>Bacilli</taxon>
        <taxon>Bacillales</taxon>
        <taxon>Bacillaceae</taxon>
        <taxon>Aeribacillus</taxon>
    </lineage>
</organism>
<evidence type="ECO:0000313" key="5">
    <source>
        <dbReference type="Proteomes" id="UP001225646"/>
    </source>
</evidence>
<name>A0ABT9VKL5_9BACI</name>
<feature type="region of interest" description="Disordered" evidence="1">
    <location>
        <begin position="22"/>
        <end position="43"/>
    </location>
</feature>
<feature type="compositionally biased region" description="Polar residues" evidence="1">
    <location>
        <begin position="158"/>
        <end position="169"/>
    </location>
</feature>
<evidence type="ECO:0000256" key="1">
    <source>
        <dbReference type="SAM" id="MobiDB-lite"/>
    </source>
</evidence>
<dbReference type="SUPFAM" id="SSF54106">
    <property type="entry name" value="LysM domain"/>
    <property type="match status" value="1"/>
</dbReference>
<accession>A0ABT9VKL5</accession>
<dbReference type="RefSeq" id="WP_044749041.1">
    <property type="nucleotide sequence ID" value="NZ_JAUSTR010000001.1"/>
</dbReference>
<dbReference type="CDD" id="cd00118">
    <property type="entry name" value="LysM"/>
    <property type="match status" value="1"/>
</dbReference>
<keyword evidence="2" id="KW-1133">Transmembrane helix</keyword>
<feature type="compositionally biased region" description="Basic residues" evidence="1">
    <location>
        <begin position="34"/>
        <end position="43"/>
    </location>
</feature>
<feature type="compositionally biased region" description="Basic and acidic residues" evidence="1">
    <location>
        <begin position="102"/>
        <end position="157"/>
    </location>
</feature>
<proteinExistence type="predicted"/>
<feature type="domain" description="LysM" evidence="3">
    <location>
        <begin position="176"/>
        <end position="222"/>
    </location>
</feature>
<comment type="caution">
    <text evidence="4">The sequence shown here is derived from an EMBL/GenBank/DDBJ whole genome shotgun (WGS) entry which is preliminary data.</text>
</comment>